<evidence type="ECO:0000256" key="1">
    <source>
        <dbReference type="SAM" id="MobiDB-lite"/>
    </source>
</evidence>
<keyword evidence="2" id="KW-0812">Transmembrane</keyword>
<feature type="transmembrane region" description="Helical" evidence="2">
    <location>
        <begin position="183"/>
        <end position="204"/>
    </location>
</feature>
<dbReference type="EMBL" id="BAABRT010000004">
    <property type="protein sequence ID" value="GAA5524159.1"/>
    <property type="molecule type" value="Genomic_DNA"/>
</dbReference>
<evidence type="ECO:0008006" key="5">
    <source>
        <dbReference type="Google" id="ProtNLM"/>
    </source>
</evidence>
<name>A0ABP9WM17_9GAMM</name>
<sequence>MGKQMGDEMSDPKKKGKNEGKEEGKEEIRQQGKTAAKAGEKKHGEEAENPGENQSAPYAKPAAAELNSEPAPASEYAGGDDKVTGRTTANTTDHTTDHTAEKSTENASNATHASLARAEAALTLLAAWSGNLQTLIRLELERTLVAGKRIVALGLVLLPLVIALILSACAGAGLLGYYFSQSIYLGFSVFLLAQLCVIVSIVLYQSRLQKLLGFSQTRQQVMEAINDVRATFK</sequence>
<gene>
    <name evidence="3" type="ORF">Maes01_00713</name>
</gene>
<keyword evidence="2" id="KW-0472">Membrane</keyword>
<feature type="compositionally biased region" description="Basic and acidic residues" evidence="1">
    <location>
        <begin position="10"/>
        <end position="30"/>
    </location>
</feature>
<proteinExistence type="predicted"/>
<accession>A0ABP9WM17</accession>
<evidence type="ECO:0000313" key="3">
    <source>
        <dbReference type="EMBL" id="GAA5524159.1"/>
    </source>
</evidence>
<dbReference type="Proteomes" id="UP001408594">
    <property type="component" value="Unassembled WGS sequence"/>
</dbReference>
<keyword evidence="2" id="KW-1133">Transmembrane helix</keyword>
<keyword evidence="4" id="KW-1185">Reference proteome</keyword>
<feature type="compositionally biased region" description="Basic and acidic residues" evidence="1">
    <location>
        <begin position="94"/>
        <end position="104"/>
    </location>
</feature>
<evidence type="ECO:0000256" key="2">
    <source>
        <dbReference type="SAM" id="Phobius"/>
    </source>
</evidence>
<reference evidence="3 4" key="1">
    <citation type="submission" date="2024-02" db="EMBL/GenBank/DDBJ databases">
        <title>Microbulbifer aestuariivivens NBRC 112533.</title>
        <authorList>
            <person name="Ichikawa N."/>
            <person name="Katano-Makiyama Y."/>
            <person name="Hidaka K."/>
        </authorList>
    </citation>
    <scope>NUCLEOTIDE SEQUENCE [LARGE SCALE GENOMIC DNA]</scope>
    <source>
        <strain evidence="3 4">NBRC 112533</strain>
    </source>
</reference>
<organism evidence="3 4">
    <name type="scientific">Microbulbifer aestuariivivens</name>
    <dbReference type="NCBI Taxonomy" id="1908308"/>
    <lineage>
        <taxon>Bacteria</taxon>
        <taxon>Pseudomonadati</taxon>
        <taxon>Pseudomonadota</taxon>
        <taxon>Gammaproteobacteria</taxon>
        <taxon>Cellvibrionales</taxon>
        <taxon>Microbulbiferaceae</taxon>
        <taxon>Microbulbifer</taxon>
    </lineage>
</organism>
<feature type="region of interest" description="Disordered" evidence="1">
    <location>
        <begin position="1"/>
        <end position="111"/>
    </location>
</feature>
<feature type="transmembrane region" description="Helical" evidence="2">
    <location>
        <begin position="150"/>
        <end position="177"/>
    </location>
</feature>
<protein>
    <recommendedName>
        <fullName evidence="5">Phage holin family protein</fullName>
    </recommendedName>
</protein>
<comment type="caution">
    <text evidence="3">The sequence shown here is derived from an EMBL/GenBank/DDBJ whole genome shotgun (WGS) entry which is preliminary data.</text>
</comment>
<dbReference type="RefSeq" id="WP_345548922.1">
    <property type="nucleotide sequence ID" value="NZ_BAABRT010000004.1"/>
</dbReference>
<evidence type="ECO:0000313" key="4">
    <source>
        <dbReference type="Proteomes" id="UP001408594"/>
    </source>
</evidence>